<dbReference type="NCBIfam" id="TIGR00738">
    <property type="entry name" value="rrf2_super"/>
    <property type="match status" value="1"/>
</dbReference>
<dbReference type="AlphaFoldDB" id="A0A078KRQ3"/>
<evidence type="ECO:0000256" key="1">
    <source>
        <dbReference type="ARBA" id="ARBA00023125"/>
    </source>
</evidence>
<dbReference type="Pfam" id="PF02082">
    <property type="entry name" value="Rrf2"/>
    <property type="match status" value="1"/>
</dbReference>
<dbReference type="STRING" id="29343.CCDG5_0675"/>
<dbReference type="PATRIC" id="fig|29343.3.peg.707"/>
<keyword evidence="1" id="KW-0238">DNA-binding</keyword>
<dbReference type="InterPro" id="IPR000944">
    <property type="entry name" value="Tscrpt_reg_Rrf2"/>
</dbReference>
<dbReference type="PANTHER" id="PTHR33221:SF5">
    <property type="entry name" value="HTH-TYPE TRANSCRIPTIONAL REGULATOR ISCR"/>
    <property type="match status" value="1"/>
</dbReference>
<protein>
    <submittedName>
        <fullName evidence="2">Rrf2 family protein, putative transcriptional regulator</fullName>
    </submittedName>
</protein>
<sequence>MRISTKGRYGLRAMLDLAVNSNGEKVSLFSIAKRQNISVNYLEQVFSLLRKAGFVSSIKGASGGYLLAMEPSKIRVGDILRSLEGDLMVVDEDTDSGADSNDIQQCLRKNVWDKLNESLAEAADSITLRDLVENYRDMASSPMFYI</sequence>
<dbReference type="GO" id="GO:0005829">
    <property type="term" value="C:cytosol"/>
    <property type="evidence" value="ECO:0007669"/>
    <property type="project" value="TreeGrafter"/>
</dbReference>
<dbReference type="SUPFAM" id="SSF46785">
    <property type="entry name" value="Winged helix' DNA-binding domain"/>
    <property type="match status" value="1"/>
</dbReference>
<dbReference type="PROSITE" id="PS51197">
    <property type="entry name" value="HTH_RRF2_2"/>
    <property type="match status" value="1"/>
</dbReference>
<dbReference type="Gene3D" id="1.10.10.10">
    <property type="entry name" value="Winged helix-like DNA-binding domain superfamily/Winged helix DNA-binding domain"/>
    <property type="match status" value="1"/>
</dbReference>
<proteinExistence type="predicted"/>
<evidence type="ECO:0000313" key="3">
    <source>
        <dbReference type="Proteomes" id="UP000032431"/>
    </source>
</evidence>
<dbReference type="InterPro" id="IPR036388">
    <property type="entry name" value="WH-like_DNA-bd_sf"/>
</dbReference>
<dbReference type="OrthoDB" id="9808360at2"/>
<dbReference type="KEGG" id="ccel:CCDG5_0675"/>
<evidence type="ECO:0000313" key="2">
    <source>
        <dbReference type="EMBL" id="CDZ23804.1"/>
    </source>
</evidence>
<dbReference type="EMBL" id="LM995447">
    <property type="protein sequence ID" value="CDZ23804.1"/>
    <property type="molecule type" value="Genomic_DNA"/>
</dbReference>
<gene>
    <name evidence="2" type="ORF">CCDG5_0675</name>
</gene>
<dbReference type="GO" id="GO:0003677">
    <property type="term" value="F:DNA binding"/>
    <property type="evidence" value="ECO:0007669"/>
    <property type="project" value="UniProtKB-KW"/>
</dbReference>
<keyword evidence="3" id="KW-1185">Reference proteome</keyword>
<dbReference type="Proteomes" id="UP000032431">
    <property type="component" value="Chromosome I"/>
</dbReference>
<reference evidence="3" key="1">
    <citation type="submission" date="2014-07" db="EMBL/GenBank/DDBJ databases">
        <authorList>
            <person name="Wibberg D."/>
        </authorList>
    </citation>
    <scope>NUCLEOTIDE SEQUENCE [LARGE SCALE GENOMIC DNA]</scope>
    <source>
        <strain evidence="3">DG5</strain>
    </source>
</reference>
<dbReference type="InterPro" id="IPR036390">
    <property type="entry name" value="WH_DNA-bd_sf"/>
</dbReference>
<dbReference type="PANTHER" id="PTHR33221">
    <property type="entry name" value="WINGED HELIX-TURN-HELIX TRANSCRIPTIONAL REGULATOR, RRF2 FAMILY"/>
    <property type="match status" value="1"/>
</dbReference>
<accession>A0A078KRQ3</accession>
<dbReference type="HOGENOM" id="CLU_107144_0_1_9"/>
<name>A0A078KRQ3_9FIRM</name>
<organism evidence="2 3">
    <name type="scientific">[Clostridium] cellulosi</name>
    <dbReference type="NCBI Taxonomy" id="29343"/>
    <lineage>
        <taxon>Bacteria</taxon>
        <taxon>Bacillati</taxon>
        <taxon>Bacillota</taxon>
        <taxon>Clostridia</taxon>
        <taxon>Eubacteriales</taxon>
        <taxon>Oscillospiraceae</taxon>
        <taxon>Oscillospiraceae incertae sedis</taxon>
    </lineage>
</organism>
<dbReference type="GO" id="GO:0003700">
    <property type="term" value="F:DNA-binding transcription factor activity"/>
    <property type="evidence" value="ECO:0007669"/>
    <property type="project" value="TreeGrafter"/>
</dbReference>